<proteinExistence type="predicted"/>
<name>L5JRU6_PTEAL</name>
<gene>
    <name evidence="1" type="ORF">PAL_GLEAN10015065</name>
</gene>
<keyword evidence="2" id="KW-1185">Reference proteome</keyword>
<dbReference type="EMBL" id="KB031148">
    <property type="protein sequence ID" value="ELK02060.1"/>
    <property type="molecule type" value="Genomic_DNA"/>
</dbReference>
<reference evidence="2" key="1">
    <citation type="journal article" date="2013" name="Science">
        <title>Comparative analysis of bat genomes provides insight into the evolution of flight and immunity.</title>
        <authorList>
            <person name="Zhang G."/>
            <person name="Cowled C."/>
            <person name="Shi Z."/>
            <person name="Huang Z."/>
            <person name="Bishop-Lilly K.A."/>
            <person name="Fang X."/>
            <person name="Wynne J.W."/>
            <person name="Xiong Z."/>
            <person name="Baker M.L."/>
            <person name="Zhao W."/>
            <person name="Tachedjian M."/>
            <person name="Zhu Y."/>
            <person name="Zhou P."/>
            <person name="Jiang X."/>
            <person name="Ng J."/>
            <person name="Yang L."/>
            <person name="Wu L."/>
            <person name="Xiao J."/>
            <person name="Feng Y."/>
            <person name="Chen Y."/>
            <person name="Sun X."/>
            <person name="Zhang Y."/>
            <person name="Marsh G.A."/>
            <person name="Crameri G."/>
            <person name="Broder C.C."/>
            <person name="Frey K.G."/>
            <person name="Wang L.F."/>
            <person name="Wang J."/>
        </authorList>
    </citation>
    <scope>NUCLEOTIDE SEQUENCE [LARGE SCALE GENOMIC DNA]</scope>
</reference>
<dbReference type="Proteomes" id="UP000010552">
    <property type="component" value="Unassembled WGS sequence"/>
</dbReference>
<dbReference type="AlphaFoldDB" id="L5JRU6"/>
<evidence type="ECO:0000313" key="2">
    <source>
        <dbReference type="Proteomes" id="UP000010552"/>
    </source>
</evidence>
<sequence length="79" mass="8598">MLSAAPAISSASLSSTRPLSLLFLRILEAGQVLGLKNWIMSDFSAIGTRSWTHNPLSSLTDTAHPFTPQRHLAHTVTNR</sequence>
<protein>
    <submittedName>
        <fullName evidence="1">Uncharacterized protein</fullName>
    </submittedName>
</protein>
<organism evidence="1 2">
    <name type="scientific">Pteropus alecto</name>
    <name type="common">Black flying fox</name>
    <dbReference type="NCBI Taxonomy" id="9402"/>
    <lineage>
        <taxon>Eukaryota</taxon>
        <taxon>Metazoa</taxon>
        <taxon>Chordata</taxon>
        <taxon>Craniata</taxon>
        <taxon>Vertebrata</taxon>
        <taxon>Euteleostomi</taxon>
        <taxon>Mammalia</taxon>
        <taxon>Eutheria</taxon>
        <taxon>Laurasiatheria</taxon>
        <taxon>Chiroptera</taxon>
        <taxon>Yinpterochiroptera</taxon>
        <taxon>Pteropodoidea</taxon>
        <taxon>Pteropodidae</taxon>
        <taxon>Pteropodinae</taxon>
        <taxon>Pteropus</taxon>
    </lineage>
</organism>
<accession>L5JRU6</accession>
<dbReference type="InParanoid" id="L5JRU6"/>
<evidence type="ECO:0000313" key="1">
    <source>
        <dbReference type="EMBL" id="ELK02060.1"/>
    </source>
</evidence>